<evidence type="ECO:0000313" key="1">
    <source>
        <dbReference type="EMBL" id="KAJ9105515.1"/>
    </source>
</evidence>
<organism evidence="1 2">
    <name type="scientific">Naganishia friedmannii</name>
    <dbReference type="NCBI Taxonomy" id="89922"/>
    <lineage>
        <taxon>Eukaryota</taxon>
        <taxon>Fungi</taxon>
        <taxon>Dikarya</taxon>
        <taxon>Basidiomycota</taxon>
        <taxon>Agaricomycotina</taxon>
        <taxon>Tremellomycetes</taxon>
        <taxon>Filobasidiales</taxon>
        <taxon>Filobasidiaceae</taxon>
        <taxon>Naganishia</taxon>
    </lineage>
</organism>
<dbReference type="Proteomes" id="UP001227268">
    <property type="component" value="Unassembled WGS sequence"/>
</dbReference>
<reference evidence="1" key="1">
    <citation type="submission" date="2023-04" db="EMBL/GenBank/DDBJ databases">
        <title>Draft Genome sequencing of Naganishia species isolated from polar environments using Oxford Nanopore Technology.</title>
        <authorList>
            <person name="Leo P."/>
            <person name="Venkateswaran K."/>
        </authorList>
    </citation>
    <scope>NUCLEOTIDE SEQUENCE</scope>
    <source>
        <strain evidence="1">MNA-CCFEE 5423</strain>
    </source>
</reference>
<name>A0ACC2W2H5_9TREE</name>
<gene>
    <name evidence="1" type="ORF">QFC21_001886</name>
</gene>
<proteinExistence type="predicted"/>
<comment type="caution">
    <text evidence="1">The sequence shown here is derived from an EMBL/GenBank/DDBJ whole genome shotgun (WGS) entry which is preliminary data.</text>
</comment>
<evidence type="ECO:0000313" key="2">
    <source>
        <dbReference type="Proteomes" id="UP001227268"/>
    </source>
</evidence>
<keyword evidence="2" id="KW-1185">Reference proteome</keyword>
<accession>A0ACC2W2H5</accession>
<sequence length="623" mass="66452">MSTVLDHEHTVNVGLDSAAARMCVQGCDERLGDWLVQRKVEDLHAIASKIGCMFASSNRLTLLLALSRASQTEPIVDPKYWHLLTGCQAPPVCPASSSPGPSQFGVVASIAARRARGDFEESEVESLMTESEDDVFDANGYEELALVERMTSNAHDKPHRTSLLPRTTKAAQGHRKGSSGRKVLVPSSSSELDDPFSVHITSHENADKLQLVSSNASPVDLKRKRREDHGSGGEASDLRPIMLVLQYGRSGTNLSAPDDVGSHHTLDFSYAIAKGNSQISHYCADASEKESASGPSDACVAGGPADFTTGETDIVTEYHAPTLKKVAAGSTKSKGRSKSSTVQRYDSVASRTRAAVKALKQNDDAPDVTTQATAARISSVNNLVAQTALEPVPTKDITAHNPHISVELPGVKALPSLNPAISIGTHESIADQPSSSVSTATPPDVDECFDNEWPSPYPDVATSSATVSGGSLHHESRTDDETSSAEEVAGGMDMDVEASRDIDMGADMDVDMDDSSNVDMDNGMDVDMEAVSLDDNLQLMADDTYRQDMDVTPDDHVFVSGSGNSAVASADVCEQGGLRCYPASFVCYTLLESEYTSGIASRMARRYRKTVCGLPPLIVDLQD</sequence>
<protein>
    <submittedName>
        <fullName evidence="1">Uncharacterized protein</fullName>
    </submittedName>
</protein>
<dbReference type="EMBL" id="JASBWT010000004">
    <property type="protein sequence ID" value="KAJ9105515.1"/>
    <property type="molecule type" value="Genomic_DNA"/>
</dbReference>